<dbReference type="RefSeq" id="WP_275707042.1">
    <property type="nucleotide sequence ID" value="NZ_JANCMW010000007.1"/>
</dbReference>
<dbReference type="Gene3D" id="3.40.605.10">
    <property type="entry name" value="Aldehyde Dehydrogenase, Chain A, domain 1"/>
    <property type="match status" value="1"/>
</dbReference>
<comment type="similarity">
    <text evidence="3">Belongs to the aldehyde dehydrogenase family.</text>
</comment>
<dbReference type="SUPFAM" id="SSF53720">
    <property type="entry name" value="ALDH-like"/>
    <property type="match status" value="1"/>
</dbReference>
<evidence type="ECO:0000313" key="6">
    <source>
        <dbReference type="Proteomes" id="UP001143391"/>
    </source>
</evidence>
<dbReference type="Gene3D" id="3.40.309.10">
    <property type="entry name" value="Aldehyde Dehydrogenase, Chain A, domain 2"/>
    <property type="match status" value="1"/>
</dbReference>
<dbReference type="EMBL" id="JANCMW010000007">
    <property type="protein sequence ID" value="MDF0751069.1"/>
    <property type="molecule type" value="Genomic_DNA"/>
</dbReference>
<dbReference type="InterPro" id="IPR016162">
    <property type="entry name" value="Ald_DH_N"/>
</dbReference>
<keyword evidence="1 3" id="KW-0560">Oxidoreductase</keyword>
<dbReference type="PANTHER" id="PTHR11699">
    <property type="entry name" value="ALDEHYDE DEHYDROGENASE-RELATED"/>
    <property type="match status" value="1"/>
</dbReference>
<proteinExistence type="inferred from homology"/>
<evidence type="ECO:0000313" key="5">
    <source>
        <dbReference type="EMBL" id="MDF0751069.1"/>
    </source>
</evidence>
<dbReference type="Pfam" id="PF00171">
    <property type="entry name" value="Aldedh"/>
    <property type="match status" value="1"/>
</dbReference>
<dbReference type="PROSITE" id="PS00070">
    <property type="entry name" value="ALDEHYDE_DEHYDR_CYS"/>
    <property type="match status" value="1"/>
</dbReference>
<dbReference type="InterPro" id="IPR029510">
    <property type="entry name" value="Ald_DH_CS_GLU"/>
</dbReference>
<organism evidence="5 6">
    <name type="scientific">Marinobacter iranensis</name>
    <dbReference type="NCBI Taxonomy" id="2962607"/>
    <lineage>
        <taxon>Bacteria</taxon>
        <taxon>Pseudomonadati</taxon>
        <taxon>Pseudomonadota</taxon>
        <taxon>Gammaproteobacteria</taxon>
        <taxon>Pseudomonadales</taxon>
        <taxon>Marinobacteraceae</taxon>
        <taxon>Marinobacter</taxon>
    </lineage>
</organism>
<evidence type="ECO:0000256" key="3">
    <source>
        <dbReference type="RuleBase" id="RU003345"/>
    </source>
</evidence>
<dbReference type="InterPro" id="IPR015590">
    <property type="entry name" value="Aldehyde_DH_dom"/>
</dbReference>
<dbReference type="InterPro" id="IPR016163">
    <property type="entry name" value="Ald_DH_C"/>
</dbReference>
<feature type="active site" evidence="2">
    <location>
        <position position="246"/>
    </location>
</feature>
<accession>A0ABT5YBW6</accession>
<feature type="domain" description="Aldehyde dehydrogenase" evidence="4">
    <location>
        <begin position="13"/>
        <end position="472"/>
    </location>
</feature>
<evidence type="ECO:0000259" key="4">
    <source>
        <dbReference type="Pfam" id="PF00171"/>
    </source>
</evidence>
<dbReference type="CDD" id="cd07097">
    <property type="entry name" value="ALDH_KGSADH-YcbD"/>
    <property type="match status" value="1"/>
</dbReference>
<gene>
    <name evidence="5" type="ORF">NLU14_12620</name>
</gene>
<evidence type="ECO:0000256" key="1">
    <source>
        <dbReference type="ARBA" id="ARBA00023002"/>
    </source>
</evidence>
<protein>
    <submittedName>
        <fullName evidence="5">Aldehyde dehydrogenase family protein</fullName>
    </submittedName>
</protein>
<dbReference type="InterPro" id="IPR016160">
    <property type="entry name" value="Ald_DH_CS_CYS"/>
</dbReference>
<dbReference type="Proteomes" id="UP001143391">
    <property type="component" value="Unassembled WGS sequence"/>
</dbReference>
<comment type="caution">
    <text evidence="5">The sequence shown here is derived from an EMBL/GenBank/DDBJ whole genome shotgun (WGS) entry which is preliminary data.</text>
</comment>
<dbReference type="PROSITE" id="PS00687">
    <property type="entry name" value="ALDEHYDE_DEHYDR_GLU"/>
    <property type="match status" value="1"/>
</dbReference>
<dbReference type="InterPro" id="IPR016161">
    <property type="entry name" value="Ald_DH/histidinol_DH"/>
</dbReference>
<keyword evidence="6" id="KW-1185">Reference proteome</keyword>
<name>A0ABT5YBW6_9GAMM</name>
<evidence type="ECO:0000256" key="2">
    <source>
        <dbReference type="PROSITE-ProRule" id="PRU10007"/>
    </source>
</evidence>
<reference evidence="5" key="1">
    <citation type="submission" date="2022-07" db="EMBL/GenBank/DDBJ databases">
        <title>Marinobacter iranensis a new bacterium isolate from a hipersaline lake in Iran.</title>
        <authorList>
            <person name="Mohammad A.M.A."/>
            <person name="Cristina S.-P."/>
            <person name="Antonio V."/>
        </authorList>
    </citation>
    <scope>NUCLEOTIDE SEQUENCE</scope>
    <source>
        <strain evidence="5">71-i</strain>
    </source>
</reference>
<sequence>MKTSYINGSFIPSGDRVLSNINPSDTSDVVDQFSRAGRAEAESAIAAAVAAAPAWGVSNPQQRFDALDFIGSEILARREELGALLSREEGKTLPEGIGEVTRAGYLFKFFAGEAVRIGGERLESVRAGATVDITREPVGVVGIVTPWNFPVAIPSWKIAPALCYGNCVVFKPAEMVPSSAWALAEIISRAGLPDGVFNMVIGPGSEVGDAIVTSKDVQAITFTGSVGTGATIAQHCAARMAKVQLELGGKNPLIVLDDANLEQAVEVAIQGGFYSTGQRCTASSRLIVTKGIHDDFVALLAERTKALRVGHALAEGTQIGPVVSESQLKQDLSYIKLAQEEGARLLMGGNRVEAETEGYFLQPAIFTDVDNSMRICQEEVFGPVVTVSRVKDYDAALAEANDTPFGLSAGICTTSLKHAEHYKRHAQAGMVMVNMPTAGVDYHVPFGGTKGSSYGPREQGRYAADFYTRVKTAYQMAN</sequence>